<dbReference type="GO" id="GO:0000049">
    <property type="term" value="F:tRNA binding"/>
    <property type="evidence" value="ECO:0007669"/>
    <property type="project" value="UniProtKB-KW"/>
</dbReference>
<keyword evidence="2" id="KW-0820">tRNA-binding</keyword>
<proteinExistence type="inferred from homology"/>
<dbReference type="NCBIfam" id="TIGR00447">
    <property type="entry name" value="pth"/>
    <property type="match status" value="1"/>
</dbReference>
<dbReference type="Gene3D" id="3.40.50.1470">
    <property type="entry name" value="Peptidyl-tRNA hydrolase"/>
    <property type="match status" value="1"/>
</dbReference>
<dbReference type="PANTHER" id="PTHR17224">
    <property type="entry name" value="PEPTIDYL-TRNA HYDROLASE"/>
    <property type="match status" value="1"/>
</dbReference>
<evidence type="ECO:0000313" key="6">
    <source>
        <dbReference type="EMBL" id="KZP16492.1"/>
    </source>
</evidence>
<accession>A0A166F6K0</accession>
<evidence type="ECO:0000256" key="4">
    <source>
        <dbReference type="ARBA" id="ARBA00022884"/>
    </source>
</evidence>
<sequence>MVVAIPQILVVGLGNMPLPMTRHSVGHLIIDSLAARLGVTLASDRNMGGLVGRVETTLGDSLVSVTLFKPKPLMNISGPSVSAALKYTARNAQSLVVIHDSLSHKPEKMSYKLGGSANGHNGVKSVISALGGDANFHRLRIGIGRNDIDAAEYVLRKLSQHERQFWGENGEGVDVVLDELELIVGKLK</sequence>
<keyword evidence="7" id="KW-1185">Reference proteome</keyword>
<dbReference type="EMBL" id="KV417592">
    <property type="protein sequence ID" value="KZP16492.1"/>
    <property type="molecule type" value="Genomic_DNA"/>
</dbReference>
<dbReference type="InterPro" id="IPR001328">
    <property type="entry name" value="Pept_tRNA_hydro"/>
</dbReference>
<dbReference type="STRING" id="436010.A0A166F6K0"/>
<dbReference type="SUPFAM" id="SSF53178">
    <property type="entry name" value="Peptidyl-tRNA hydrolase-like"/>
    <property type="match status" value="1"/>
</dbReference>
<dbReference type="InterPro" id="IPR018171">
    <property type="entry name" value="Pept_tRNA_hydro_CS"/>
</dbReference>
<evidence type="ECO:0000256" key="3">
    <source>
        <dbReference type="ARBA" id="ARBA00022801"/>
    </source>
</evidence>
<dbReference type="PANTHER" id="PTHR17224:SF1">
    <property type="entry name" value="PEPTIDYL-TRNA HYDROLASE"/>
    <property type="match status" value="1"/>
</dbReference>
<dbReference type="AlphaFoldDB" id="A0A166F6K0"/>
<dbReference type="Pfam" id="PF01195">
    <property type="entry name" value="Pept_tRNA_hydro"/>
    <property type="match status" value="1"/>
</dbReference>
<comment type="similarity">
    <text evidence="5">Belongs to the PTH family.</text>
</comment>
<dbReference type="GO" id="GO:0004045">
    <property type="term" value="F:peptidyl-tRNA hydrolase activity"/>
    <property type="evidence" value="ECO:0007669"/>
    <property type="project" value="UniProtKB-EC"/>
</dbReference>
<name>A0A166F6K0_9AGAM</name>
<dbReference type="OrthoDB" id="1711136at2759"/>
<organism evidence="6 7">
    <name type="scientific">Athelia psychrophila</name>
    <dbReference type="NCBI Taxonomy" id="1759441"/>
    <lineage>
        <taxon>Eukaryota</taxon>
        <taxon>Fungi</taxon>
        <taxon>Dikarya</taxon>
        <taxon>Basidiomycota</taxon>
        <taxon>Agaricomycotina</taxon>
        <taxon>Agaricomycetes</taxon>
        <taxon>Agaricomycetidae</taxon>
        <taxon>Atheliales</taxon>
        <taxon>Atheliaceae</taxon>
        <taxon>Athelia</taxon>
    </lineage>
</organism>
<evidence type="ECO:0000256" key="1">
    <source>
        <dbReference type="ARBA" id="ARBA00013260"/>
    </source>
</evidence>
<reference evidence="6 7" key="1">
    <citation type="journal article" date="2016" name="Mol. Biol. Evol.">
        <title>Comparative Genomics of Early-Diverging Mushroom-Forming Fungi Provides Insights into the Origins of Lignocellulose Decay Capabilities.</title>
        <authorList>
            <person name="Nagy L.G."/>
            <person name="Riley R."/>
            <person name="Tritt A."/>
            <person name="Adam C."/>
            <person name="Daum C."/>
            <person name="Floudas D."/>
            <person name="Sun H."/>
            <person name="Yadav J.S."/>
            <person name="Pangilinan J."/>
            <person name="Larsson K.H."/>
            <person name="Matsuura K."/>
            <person name="Barry K."/>
            <person name="Labutti K."/>
            <person name="Kuo R."/>
            <person name="Ohm R.A."/>
            <person name="Bhattacharya S.S."/>
            <person name="Shirouzu T."/>
            <person name="Yoshinaga Y."/>
            <person name="Martin F.M."/>
            <person name="Grigoriev I.V."/>
            <person name="Hibbett D.S."/>
        </authorList>
    </citation>
    <scope>NUCLEOTIDE SEQUENCE [LARGE SCALE GENOMIC DNA]</scope>
    <source>
        <strain evidence="6 7">CBS 109695</strain>
    </source>
</reference>
<dbReference type="EC" id="3.1.1.29" evidence="1"/>
<keyword evidence="3 6" id="KW-0378">Hydrolase</keyword>
<keyword evidence="4" id="KW-0694">RNA-binding</keyword>
<dbReference type="Proteomes" id="UP000076532">
    <property type="component" value="Unassembled WGS sequence"/>
</dbReference>
<dbReference type="InterPro" id="IPR036416">
    <property type="entry name" value="Pept_tRNA_hydro_sf"/>
</dbReference>
<evidence type="ECO:0000256" key="5">
    <source>
        <dbReference type="ARBA" id="ARBA00038063"/>
    </source>
</evidence>
<evidence type="ECO:0000313" key="7">
    <source>
        <dbReference type="Proteomes" id="UP000076532"/>
    </source>
</evidence>
<evidence type="ECO:0000256" key="2">
    <source>
        <dbReference type="ARBA" id="ARBA00022555"/>
    </source>
</evidence>
<dbReference type="PROSITE" id="PS01196">
    <property type="entry name" value="PEPT_TRNA_HYDROL_2"/>
    <property type="match status" value="1"/>
</dbReference>
<gene>
    <name evidence="6" type="ORF">FIBSPDRAFT_794373</name>
</gene>
<protein>
    <recommendedName>
        <fullName evidence="1">peptidyl-tRNA hydrolase</fullName>
        <ecNumber evidence="1">3.1.1.29</ecNumber>
    </recommendedName>
</protein>